<evidence type="ECO:0000313" key="1">
    <source>
        <dbReference type="EMBL" id="CAB4158858.1"/>
    </source>
</evidence>
<dbReference type="EMBL" id="LR796673">
    <property type="protein sequence ID" value="CAB4158858.1"/>
    <property type="molecule type" value="Genomic_DNA"/>
</dbReference>
<name>A0A6J5NPD5_9CAUD</name>
<organism evidence="1">
    <name type="scientific">uncultured Caudovirales phage</name>
    <dbReference type="NCBI Taxonomy" id="2100421"/>
    <lineage>
        <taxon>Viruses</taxon>
        <taxon>Duplodnaviria</taxon>
        <taxon>Heunggongvirae</taxon>
        <taxon>Uroviricota</taxon>
        <taxon>Caudoviricetes</taxon>
        <taxon>Peduoviridae</taxon>
        <taxon>Maltschvirus</taxon>
        <taxon>Maltschvirus maltsch</taxon>
    </lineage>
</organism>
<gene>
    <name evidence="1" type="ORF">UFOVP703_36</name>
</gene>
<accession>A0A6J5NPD5</accession>
<sequence length="223" mass="23173">MRILAALLDCTESDAIDLMQTRDDVLTASWERGDAPELAAKAVDRATHPADPGTQPSEAAESLAMARAYANNAGALIVPLTLAELAALLRCVSSVTDDLGIADYLDAGDDPAGELALLDSATRIMATTLKEAEAGGVGDPPARGAVPTDATLRRQLANAWIGRRKAQGWKPGSATHAKHALEFLIGARAALELVGRCEIAPEMLLVAVSIGRDPVDLMTGGEG</sequence>
<reference evidence="1" key="1">
    <citation type="submission" date="2020-04" db="EMBL/GenBank/DDBJ databases">
        <authorList>
            <person name="Chiriac C."/>
            <person name="Salcher M."/>
            <person name="Ghai R."/>
            <person name="Kavagutti S V."/>
        </authorList>
    </citation>
    <scope>NUCLEOTIDE SEQUENCE</scope>
</reference>
<proteinExistence type="predicted"/>
<protein>
    <submittedName>
        <fullName evidence="1">Uncharacterized protein</fullName>
    </submittedName>
</protein>